<dbReference type="GO" id="GO:0006260">
    <property type="term" value="P:DNA replication"/>
    <property type="evidence" value="ECO:0007669"/>
    <property type="project" value="UniProtKB-UniRule"/>
</dbReference>
<dbReference type="Pfam" id="PF00436">
    <property type="entry name" value="SSB"/>
    <property type="match status" value="1"/>
</dbReference>
<dbReference type="PROSITE" id="PS50935">
    <property type="entry name" value="SSB"/>
    <property type="match status" value="1"/>
</dbReference>
<comment type="function">
    <text evidence="2">Plays an important role in DNA replication, recombination and repair. Binds to ssDNA and to an array of partner proteins to recruit them to their sites of action during DNA metabolism.</text>
</comment>
<dbReference type="AlphaFoldDB" id="A0A7X1AYM1"/>
<feature type="short sequence motif" description="Important for interaction with partner proteins" evidence="2">
    <location>
        <begin position="147"/>
        <end position="152"/>
    </location>
</feature>
<dbReference type="EMBL" id="JACHVA010000089">
    <property type="protein sequence ID" value="MBC2602396.1"/>
    <property type="molecule type" value="Genomic_DNA"/>
</dbReference>
<dbReference type="RefSeq" id="WP_185693082.1">
    <property type="nucleotide sequence ID" value="NZ_JACHVA010000089.1"/>
</dbReference>
<dbReference type="CDD" id="cd04496">
    <property type="entry name" value="SSB_OBF"/>
    <property type="match status" value="1"/>
</dbReference>
<keyword evidence="6" id="KW-1185">Reference proteome</keyword>
<feature type="compositionally biased region" description="Acidic residues" evidence="4">
    <location>
        <begin position="143"/>
        <end position="152"/>
    </location>
</feature>
<keyword evidence="2" id="KW-0233">DNA recombination</keyword>
<evidence type="ECO:0000256" key="1">
    <source>
        <dbReference type="ARBA" id="ARBA00023125"/>
    </source>
</evidence>
<dbReference type="GO" id="GO:0006281">
    <property type="term" value="P:DNA repair"/>
    <property type="evidence" value="ECO:0007669"/>
    <property type="project" value="UniProtKB-UniRule"/>
</dbReference>
<dbReference type="InterPro" id="IPR011344">
    <property type="entry name" value="ssDNA-bd"/>
</dbReference>
<reference evidence="5 6" key="1">
    <citation type="submission" date="2020-07" db="EMBL/GenBank/DDBJ databases">
        <authorList>
            <person name="Feng X."/>
        </authorList>
    </citation>
    <scope>NUCLEOTIDE SEQUENCE [LARGE SCALE GENOMIC DNA]</scope>
    <source>
        <strain evidence="5 6">JCM14086</strain>
    </source>
</reference>
<dbReference type="HAMAP" id="MF_00984">
    <property type="entry name" value="SSB"/>
    <property type="match status" value="1"/>
</dbReference>
<accession>A0A7X1AYM1</accession>
<sequence>MASYNRVILIGNLTRDPEVRFASGNNAICKFGLAVSRNYTTRDGEKREETTFVDIDAFGKVGEILGKYLSKGRPVMIEGRLQLDTWENKEGEKRSKLKVVCENFQFLGSGRGGDEEGSGGGGYTRSSPPPRESSSRSGGGPAEDFDDEDIPF</sequence>
<dbReference type="GO" id="GO:0009295">
    <property type="term" value="C:nucleoid"/>
    <property type="evidence" value="ECO:0007669"/>
    <property type="project" value="TreeGrafter"/>
</dbReference>
<evidence type="ECO:0000256" key="3">
    <source>
        <dbReference type="RuleBase" id="RU000524"/>
    </source>
</evidence>
<comment type="caution">
    <text evidence="5">The sequence shown here is derived from an EMBL/GenBank/DDBJ whole genome shotgun (WGS) entry which is preliminary data.</text>
</comment>
<dbReference type="GO" id="GO:0003697">
    <property type="term" value="F:single-stranded DNA binding"/>
    <property type="evidence" value="ECO:0007669"/>
    <property type="project" value="UniProtKB-UniRule"/>
</dbReference>
<evidence type="ECO:0000256" key="4">
    <source>
        <dbReference type="SAM" id="MobiDB-lite"/>
    </source>
</evidence>
<dbReference type="SUPFAM" id="SSF50249">
    <property type="entry name" value="Nucleic acid-binding proteins"/>
    <property type="match status" value="1"/>
</dbReference>
<evidence type="ECO:0000256" key="2">
    <source>
        <dbReference type="HAMAP-Rule" id="MF_00984"/>
    </source>
</evidence>
<keyword evidence="2" id="KW-0227">DNA damage</keyword>
<keyword evidence="2" id="KW-0235">DNA replication</keyword>
<dbReference type="InterPro" id="IPR000424">
    <property type="entry name" value="Primosome_PriB/ssb"/>
</dbReference>
<dbReference type="GO" id="GO:0006310">
    <property type="term" value="P:DNA recombination"/>
    <property type="evidence" value="ECO:0007669"/>
    <property type="project" value="UniProtKB-UniRule"/>
</dbReference>
<dbReference type="PANTHER" id="PTHR10302">
    <property type="entry name" value="SINGLE-STRANDED DNA-BINDING PROTEIN"/>
    <property type="match status" value="1"/>
</dbReference>
<proteinExistence type="inferred from homology"/>
<organism evidence="5 6">
    <name type="scientific">Puniceicoccus vermicola</name>
    <dbReference type="NCBI Taxonomy" id="388746"/>
    <lineage>
        <taxon>Bacteria</taxon>
        <taxon>Pseudomonadati</taxon>
        <taxon>Verrucomicrobiota</taxon>
        <taxon>Opitutia</taxon>
        <taxon>Puniceicoccales</taxon>
        <taxon>Puniceicoccaceae</taxon>
        <taxon>Puniceicoccus</taxon>
    </lineage>
</organism>
<feature type="region of interest" description="Disordered" evidence="4">
    <location>
        <begin position="107"/>
        <end position="152"/>
    </location>
</feature>
<protein>
    <recommendedName>
        <fullName evidence="2 3">Single-stranded DNA-binding protein</fullName>
        <shortName evidence="2">SSB</shortName>
    </recommendedName>
</protein>
<dbReference type="Proteomes" id="UP000525652">
    <property type="component" value="Unassembled WGS sequence"/>
</dbReference>
<evidence type="ECO:0000313" key="5">
    <source>
        <dbReference type="EMBL" id="MBC2602396.1"/>
    </source>
</evidence>
<dbReference type="InterPro" id="IPR012340">
    <property type="entry name" value="NA-bd_OB-fold"/>
</dbReference>
<keyword evidence="1 2" id="KW-0238">DNA-binding</keyword>
<dbReference type="PANTHER" id="PTHR10302:SF27">
    <property type="entry name" value="SINGLE-STRANDED DNA-BINDING PROTEIN"/>
    <property type="match status" value="1"/>
</dbReference>
<dbReference type="NCBIfam" id="TIGR00621">
    <property type="entry name" value="ssb"/>
    <property type="match status" value="1"/>
</dbReference>
<comment type="caution">
    <text evidence="2">Lacks conserved residue(s) required for the propagation of feature annotation.</text>
</comment>
<keyword evidence="2" id="KW-0234">DNA repair</keyword>
<gene>
    <name evidence="5" type="primary">ssb</name>
    <name evidence="5" type="ORF">H5P30_11465</name>
</gene>
<evidence type="ECO:0000313" key="6">
    <source>
        <dbReference type="Proteomes" id="UP000525652"/>
    </source>
</evidence>
<name>A0A7X1AYM1_9BACT</name>
<dbReference type="Gene3D" id="2.40.50.140">
    <property type="entry name" value="Nucleic acid-binding proteins"/>
    <property type="match status" value="1"/>
</dbReference>
<comment type="subunit">
    <text evidence="2">Homotetramer.</text>
</comment>